<dbReference type="PIRSF" id="PIRSF000456">
    <property type="entry name" value="UDP-GlcNAc_acltr"/>
    <property type="match status" value="1"/>
</dbReference>
<dbReference type="SUPFAM" id="SSF51161">
    <property type="entry name" value="Trimeric LpxA-like enzymes"/>
    <property type="match status" value="1"/>
</dbReference>
<accession>A0A1K2HRD6</accession>
<dbReference type="NCBIfam" id="NF003657">
    <property type="entry name" value="PRK05289.1"/>
    <property type="match status" value="1"/>
</dbReference>
<evidence type="ECO:0000256" key="1">
    <source>
        <dbReference type="ARBA" id="ARBA00022516"/>
    </source>
</evidence>
<dbReference type="Proteomes" id="UP000186513">
    <property type="component" value="Unassembled WGS sequence"/>
</dbReference>
<organism evidence="8 9">
    <name type="scientific">Chitinimonas taiwanensis DSM 18899</name>
    <dbReference type="NCBI Taxonomy" id="1121279"/>
    <lineage>
        <taxon>Bacteria</taxon>
        <taxon>Pseudomonadati</taxon>
        <taxon>Pseudomonadota</taxon>
        <taxon>Betaproteobacteria</taxon>
        <taxon>Neisseriales</taxon>
        <taxon>Chitinibacteraceae</taxon>
        <taxon>Chitinimonas</taxon>
    </lineage>
</organism>
<dbReference type="EC" id="2.3.1.129" evidence="6"/>
<evidence type="ECO:0000256" key="4">
    <source>
        <dbReference type="ARBA" id="ARBA00023098"/>
    </source>
</evidence>
<evidence type="ECO:0000313" key="8">
    <source>
        <dbReference type="EMBL" id="SFZ79364.1"/>
    </source>
</evidence>
<dbReference type="GO" id="GO:0009245">
    <property type="term" value="P:lipid A biosynthetic process"/>
    <property type="evidence" value="ECO:0007669"/>
    <property type="project" value="UniProtKB-UniRule"/>
</dbReference>
<dbReference type="InterPro" id="IPR010137">
    <property type="entry name" value="Lipid_A_LpxA"/>
</dbReference>
<feature type="domain" description="UDP N-acetylglucosamine O-acyltransferase C-terminal" evidence="7">
    <location>
        <begin position="176"/>
        <end position="257"/>
    </location>
</feature>
<dbReference type="UniPathway" id="UPA00359">
    <property type="reaction ID" value="UER00477"/>
</dbReference>
<evidence type="ECO:0000313" key="9">
    <source>
        <dbReference type="Proteomes" id="UP000186513"/>
    </source>
</evidence>
<dbReference type="GO" id="GO:0016020">
    <property type="term" value="C:membrane"/>
    <property type="evidence" value="ECO:0007669"/>
    <property type="project" value="GOC"/>
</dbReference>
<dbReference type="HAMAP" id="MF_00387">
    <property type="entry name" value="LpxA"/>
    <property type="match status" value="1"/>
</dbReference>
<reference evidence="8 9" key="1">
    <citation type="submission" date="2016-11" db="EMBL/GenBank/DDBJ databases">
        <authorList>
            <person name="Jaros S."/>
            <person name="Januszkiewicz K."/>
            <person name="Wedrychowicz H."/>
        </authorList>
    </citation>
    <scope>NUCLEOTIDE SEQUENCE [LARGE SCALE GENOMIC DNA]</scope>
    <source>
        <strain evidence="8 9">DSM 18899</strain>
    </source>
</reference>
<keyword evidence="1 6" id="KW-0444">Lipid biosynthesis</keyword>
<comment type="subunit">
    <text evidence="6">Homotrimer.</text>
</comment>
<comment type="subcellular location">
    <subcellularLocation>
        <location evidence="6">Cytoplasm</location>
    </subcellularLocation>
</comment>
<dbReference type="InterPro" id="IPR011004">
    <property type="entry name" value="Trimer_LpxA-like_sf"/>
</dbReference>
<comment type="pathway">
    <text evidence="6">Glycolipid biosynthesis; lipid IV(A) biosynthesis; lipid IV(A) from (3R)-3-hydroxytetradecanoyl-[acyl-carrier-protein] and UDP-N-acetyl-alpha-D-glucosamine: step 1/6.</text>
</comment>
<keyword evidence="5 6" id="KW-0012">Acyltransferase</keyword>
<keyword evidence="2 6" id="KW-0441">Lipid A biosynthesis</keyword>
<comment type="catalytic activity">
    <reaction evidence="6">
        <text>a (3R)-hydroxyacyl-[ACP] + UDP-N-acetyl-alpha-D-glucosamine = a UDP-3-O-[(3R)-3-hydroxyacyl]-N-acetyl-alpha-D-glucosamine + holo-[ACP]</text>
        <dbReference type="Rhea" id="RHEA:67812"/>
        <dbReference type="Rhea" id="RHEA-COMP:9685"/>
        <dbReference type="Rhea" id="RHEA-COMP:9945"/>
        <dbReference type="ChEBI" id="CHEBI:57705"/>
        <dbReference type="ChEBI" id="CHEBI:64479"/>
        <dbReference type="ChEBI" id="CHEBI:78827"/>
        <dbReference type="ChEBI" id="CHEBI:173225"/>
        <dbReference type="EC" id="2.3.1.129"/>
    </reaction>
</comment>
<dbReference type="STRING" id="1121279.SAMN02745887_03545"/>
<keyword evidence="9" id="KW-1185">Reference proteome</keyword>
<dbReference type="NCBIfam" id="TIGR01852">
    <property type="entry name" value="lipid_A_lpxA"/>
    <property type="match status" value="1"/>
</dbReference>
<dbReference type="PANTHER" id="PTHR43480">
    <property type="entry name" value="ACYL-[ACYL-CARRIER-PROTEIN]--UDP-N-ACETYLGLUCOSAMINE O-ACYLTRANSFERASE"/>
    <property type="match status" value="1"/>
</dbReference>
<protein>
    <recommendedName>
        <fullName evidence="6">Acyl-[acyl-carrier-protein]--UDP-N-acetylglucosamine O-acyltransferase</fullName>
        <shortName evidence="6">UDP-N-acetylglucosamine acyltransferase</shortName>
        <ecNumber evidence="6">2.3.1.129</ecNumber>
    </recommendedName>
</protein>
<dbReference type="AlphaFoldDB" id="A0A1K2HRD6"/>
<evidence type="ECO:0000256" key="6">
    <source>
        <dbReference type="HAMAP-Rule" id="MF_00387"/>
    </source>
</evidence>
<keyword evidence="4 6" id="KW-0443">Lipid metabolism</keyword>
<dbReference type="RefSeq" id="WP_072430023.1">
    <property type="nucleotide sequence ID" value="NZ_FPKR01000016.1"/>
</dbReference>
<dbReference type="PANTHER" id="PTHR43480:SF1">
    <property type="entry name" value="ACYL-[ACYL-CARRIER-PROTEIN]--UDP-N-ACETYLGLUCOSAMINE O-ACYLTRANSFERASE, MITOCHONDRIAL-RELATED"/>
    <property type="match status" value="1"/>
</dbReference>
<dbReference type="CDD" id="cd03351">
    <property type="entry name" value="LbH_UDP-GlcNAc_AT"/>
    <property type="match status" value="1"/>
</dbReference>
<name>A0A1K2HRD6_9NEIS</name>
<dbReference type="OrthoDB" id="9807278at2"/>
<dbReference type="Gene3D" id="1.20.1180.10">
    <property type="entry name" value="Udp N-acetylglucosamine O-acyltransferase, C-terminal domain"/>
    <property type="match status" value="1"/>
</dbReference>
<comment type="function">
    <text evidence="6">Involved in the biosynthesis of lipid A, a phosphorylated glycolipid that anchors the lipopolysaccharide to the outer membrane of the cell.</text>
</comment>
<keyword evidence="3 6" id="KW-0808">Transferase</keyword>
<dbReference type="GO" id="GO:0008780">
    <property type="term" value="F:acyl-[acyl-carrier-protein]-UDP-N-acetylglucosamine O-acyltransferase activity"/>
    <property type="evidence" value="ECO:0007669"/>
    <property type="project" value="UniProtKB-UniRule"/>
</dbReference>
<keyword evidence="6" id="KW-0677">Repeat</keyword>
<dbReference type="GO" id="GO:0005737">
    <property type="term" value="C:cytoplasm"/>
    <property type="evidence" value="ECO:0007669"/>
    <property type="project" value="UniProtKB-SubCell"/>
</dbReference>
<dbReference type="Pfam" id="PF00132">
    <property type="entry name" value="Hexapep"/>
    <property type="match status" value="1"/>
</dbReference>
<evidence type="ECO:0000259" key="7">
    <source>
        <dbReference type="Pfam" id="PF13720"/>
    </source>
</evidence>
<dbReference type="Pfam" id="PF13720">
    <property type="entry name" value="Acetyltransf_11"/>
    <property type="match status" value="1"/>
</dbReference>
<sequence>MARIHASAVVHPGARLADDVEIGPFSLIGEHVEIGAGTRVGPHCVIDGHTRIGRNNVFHGSAHIGCEPQDKKYQGEPTQLVIGDGNSVYQFVTISTGTVQDQGITSLGDDNWIMAYVHIAHDCRIGSHTILANNATVAGHVHLGDYVFLGGFTTIHQFCKIGAHAMTAFTAAVAQDIPPYVTAAGNRAAPAGINSEGLKRRGFTAEQILEIKRAYKLIYRQNLALDDALAQITERAAAHPELQAFVDFIPTASRGLIR</sequence>
<dbReference type="InterPro" id="IPR037157">
    <property type="entry name" value="Acetyltransf_C_sf"/>
</dbReference>
<dbReference type="Gene3D" id="2.160.10.10">
    <property type="entry name" value="Hexapeptide repeat proteins"/>
    <property type="match status" value="1"/>
</dbReference>
<dbReference type="InterPro" id="IPR029098">
    <property type="entry name" value="Acetyltransf_C"/>
</dbReference>
<evidence type="ECO:0000256" key="3">
    <source>
        <dbReference type="ARBA" id="ARBA00022679"/>
    </source>
</evidence>
<dbReference type="EMBL" id="FPKR01000016">
    <property type="protein sequence ID" value="SFZ79364.1"/>
    <property type="molecule type" value="Genomic_DNA"/>
</dbReference>
<gene>
    <name evidence="6" type="primary">lpxA</name>
    <name evidence="8" type="ORF">SAMN02745887_03545</name>
</gene>
<comment type="similarity">
    <text evidence="6">Belongs to the transferase hexapeptide repeat family. LpxA subfamily.</text>
</comment>
<evidence type="ECO:0000256" key="5">
    <source>
        <dbReference type="ARBA" id="ARBA00023315"/>
    </source>
</evidence>
<dbReference type="InterPro" id="IPR001451">
    <property type="entry name" value="Hexapep"/>
</dbReference>
<keyword evidence="6" id="KW-0963">Cytoplasm</keyword>
<evidence type="ECO:0000256" key="2">
    <source>
        <dbReference type="ARBA" id="ARBA00022556"/>
    </source>
</evidence>
<proteinExistence type="inferred from homology"/>